<dbReference type="PATRIC" id="fig|1007676.4.peg.1400"/>
<accession>A0A0H4QJT2</accession>
<evidence type="ECO:0000313" key="1">
    <source>
        <dbReference type="EMBL" id="AKP67306.1"/>
    </source>
</evidence>
<name>A0A0H4QJT2_9LACO</name>
<reference evidence="2" key="1">
    <citation type="submission" date="2015-07" db="EMBL/GenBank/DDBJ databases">
        <title>Lactobacillus ginsenosidimutans/EMML 3141/ whole genome sequencing.</title>
        <authorList>
            <person name="Kim M.K."/>
            <person name="Im W.-T."/>
            <person name="Srinivasan S."/>
            <person name="Lee J.-J."/>
        </authorList>
    </citation>
    <scope>NUCLEOTIDE SEQUENCE [LARGE SCALE GENOMIC DNA]</scope>
    <source>
        <strain evidence="2">EMML 3041</strain>
    </source>
</reference>
<dbReference type="Proteomes" id="UP000036106">
    <property type="component" value="Chromosome"/>
</dbReference>
<sequence>MTKKGTHQDSFKIIYIAKWNKNKKYPKTQSEELEKFSGSESAVMALAIKAPGEFEDFRELRKAPNRGARPWLAPVRTAEEFFPAPQTASV</sequence>
<proteinExistence type="predicted"/>
<dbReference type="EMBL" id="CP012034">
    <property type="protein sequence ID" value="AKP67306.1"/>
    <property type="molecule type" value="Genomic_DNA"/>
</dbReference>
<dbReference type="KEGG" id="lgn:ABM34_06980"/>
<organism evidence="1 2">
    <name type="scientific">Companilactobacillus ginsenosidimutans</name>
    <dbReference type="NCBI Taxonomy" id="1007676"/>
    <lineage>
        <taxon>Bacteria</taxon>
        <taxon>Bacillati</taxon>
        <taxon>Bacillota</taxon>
        <taxon>Bacilli</taxon>
        <taxon>Lactobacillales</taxon>
        <taxon>Lactobacillaceae</taxon>
        <taxon>Companilactobacillus</taxon>
    </lineage>
</organism>
<dbReference type="RefSeq" id="WP_048704534.1">
    <property type="nucleotide sequence ID" value="NZ_CP012034.1"/>
</dbReference>
<evidence type="ECO:0000313" key="2">
    <source>
        <dbReference type="Proteomes" id="UP000036106"/>
    </source>
</evidence>
<keyword evidence="2" id="KW-1185">Reference proteome</keyword>
<gene>
    <name evidence="1" type="ORF">ABM34_06980</name>
</gene>
<protein>
    <submittedName>
        <fullName evidence="1">Uncharacterized protein</fullName>
    </submittedName>
</protein>
<dbReference type="AlphaFoldDB" id="A0A0H4QJT2"/>
<dbReference type="OrthoDB" id="10011235at2"/>